<dbReference type="InterPro" id="IPR010730">
    <property type="entry name" value="HET"/>
</dbReference>
<evidence type="ECO:0000313" key="2">
    <source>
        <dbReference type="EMBL" id="PMD38001.1"/>
    </source>
</evidence>
<keyword evidence="3" id="KW-1185">Reference proteome</keyword>
<dbReference type="PANTHER" id="PTHR10622:SF10">
    <property type="entry name" value="HET DOMAIN-CONTAINING PROTEIN"/>
    <property type="match status" value="1"/>
</dbReference>
<dbReference type="OrthoDB" id="20872at2759"/>
<name>A0A2J6RHL9_HYAVF</name>
<organism evidence="2 3">
    <name type="scientific">Hyaloscypha variabilis (strain UAMH 11265 / GT02V1 / F)</name>
    <name type="common">Meliniomyces variabilis</name>
    <dbReference type="NCBI Taxonomy" id="1149755"/>
    <lineage>
        <taxon>Eukaryota</taxon>
        <taxon>Fungi</taxon>
        <taxon>Dikarya</taxon>
        <taxon>Ascomycota</taxon>
        <taxon>Pezizomycotina</taxon>
        <taxon>Leotiomycetes</taxon>
        <taxon>Helotiales</taxon>
        <taxon>Hyaloscyphaceae</taxon>
        <taxon>Hyaloscypha</taxon>
        <taxon>Hyaloscypha variabilis</taxon>
    </lineage>
</organism>
<evidence type="ECO:0000313" key="3">
    <source>
        <dbReference type="Proteomes" id="UP000235786"/>
    </source>
</evidence>
<dbReference type="Pfam" id="PF06985">
    <property type="entry name" value="HET"/>
    <property type="match status" value="1"/>
</dbReference>
<reference evidence="2 3" key="1">
    <citation type="submission" date="2016-04" db="EMBL/GenBank/DDBJ databases">
        <title>A degradative enzymes factory behind the ericoid mycorrhizal symbiosis.</title>
        <authorList>
            <consortium name="DOE Joint Genome Institute"/>
            <person name="Martino E."/>
            <person name="Morin E."/>
            <person name="Grelet G."/>
            <person name="Kuo A."/>
            <person name="Kohler A."/>
            <person name="Daghino S."/>
            <person name="Barry K."/>
            <person name="Choi C."/>
            <person name="Cichocki N."/>
            <person name="Clum A."/>
            <person name="Copeland A."/>
            <person name="Hainaut M."/>
            <person name="Haridas S."/>
            <person name="Labutti K."/>
            <person name="Lindquist E."/>
            <person name="Lipzen A."/>
            <person name="Khouja H.-R."/>
            <person name="Murat C."/>
            <person name="Ohm R."/>
            <person name="Olson A."/>
            <person name="Spatafora J."/>
            <person name="Veneault-Fourrey C."/>
            <person name="Henrissat B."/>
            <person name="Grigoriev I."/>
            <person name="Martin F."/>
            <person name="Perotto S."/>
        </authorList>
    </citation>
    <scope>NUCLEOTIDE SEQUENCE [LARGE SCALE GENOMIC DNA]</scope>
    <source>
        <strain evidence="2 3">F</strain>
    </source>
</reference>
<evidence type="ECO:0000259" key="1">
    <source>
        <dbReference type="Pfam" id="PF06985"/>
    </source>
</evidence>
<gene>
    <name evidence="2" type="ORF">L207DRAFT_491603</name>
</gene>
<accession>A0A2J6RHL9</accession>
<proteinExistence type="predicted"/>
<dbReference type="EMBL" id="KZ613948">
    <property type="protein sequence ID" value="PMD38001.1"/>
    <property type="molecule type" value="Genomic_DNA"/>
</dbReference>
<dbReference type="Proteomes" id="UP000235786">
    <property type="component" value="Unassembled WGS sequence"/>
</dbReference>
<dbReference type="PANTHER" id="PTHR10622">
    <property type="entry name" value="HET DOMAIN-CONTAINING PROTEIN"/>
    <property type="match status" value="1"/>
</dbReference>
<sequence>MRLLHCDLSGEAAPVLEEFYDEIPPYAILSHRWGKATEEVSFKDIETGADIAKKEGYRKLQYCCQQALEDGFKYVWIDTCCIDKSSSAELSEAINSMYNWYMRSQVCYAYLNDASCPGSGNSSFRKSAWFTRGWTLQELIAPENVTFFDQYWRYIGDKHDLALLVSEITRINPEVLTSRVTKHSFVYKKRSCDNRLTTVYLLGNQLDRGADFLLNLPISSQNVATLLISVTTNISCS</sequence>
<feature type="domain" description="Heterokaryon incompatibility" evidence="1">
    <location>
        <begin position="26"/>
        <end position="115"/>
    </location>
</feature>
<protein>
    <submittedName>
        <fullName evidence="2">HET-domain-containing protein</fullName>
    </submittedName>
</protein>
<dbReference type="STRING" id="1149755.A0A2J6RHL9"/>
<dbReference type="AlphaFoldDB" id="A0A2J6RHL9"/>